<dbReference type="EMBL" id="JAMFMA010000001">
    <property type="protein sequence ID" value="MCL6272560.1"/>
    <property type="molecule type" value="Genomic_DNA"/>
</dbReference>
<protein>
    <submittedName>
        <fullName evidence="1">Uncharacterized protein</fullName>
    </submittedName>
</protein>
<proteinExistence type="predicted"/>
<accession>A0ABT0PME1</accession>
<reference evidence="1 2" key="1">
    <citation type="submission" date="2022-05" db="EMBL/GenBank/DDBJ databases">
        <authorList>
            <person name="Park J.-S."/>
        </authorList>
    </citation>
    <scope>NUCLEOTIDE SEQUENCE [LARGE SCALE GENOMIC DNA]</scope>
    <source>
        <strain evidence="1 2">2012CJ35-5</strain>
    </source>
</reference>
<gene>
    <name evidence="1" type="ORF">M3P19_00990</name>
</gene>
<dbReference type="RefSeq" id="WP_249655747.1">
    <property type="nucleotide sequence ID" value="NZ_JAMFMA010000001.1"/>
</dbReference>
<dbReference type="Proteomes" id="UP001203607">
    <property type="component" value="Unassembled WGS sequence"/>
</dbReference>
<name>A0ABT0PME1_9FLAO</name>
<organism evidence="1 2">
    <name type="scientific">Flagellimonas spongiicola</name>
    <dbReference type="NCBI Taxonomy" id="2942208"/>
    <lineage>
        <taxon>Bacteria</taxon>
        <taxon>Pseudomonadati</taxon>
        <taxon>Bacteroidota</taxon>
        <taxon>Flavobacteriia</taxon>
        <taxon>Flavobacteriales</taxon>
        <taxon>Flavobacteriaceae</taxon>
        <taxon>Flagellimonas</taxon>
    </lineage>
</organism>
<comment type="caution">
    <text evidence="1">The sequence shown here is derived from an EMBL/GenBank/DDBJ whole genome shotgun (WGS) entry which is preliminary data.</text>
</comment>
<sequence length="45" mass="5208">MIKSFLEDRHNTQIHKIPADEWSYTPTDGPAHLSVYGSTHRFPLL</sequence>
<evidence type="ECO:0000313" key="2">
    <source>
        <dbReference type="Proteomes" id="UP001203607"/>
    </source>
</evidence>
<evidence type="ECO:0000313" key="1">
    <source>
        <dbReference type="EMBL" id="MCL6272560.1"/>
    </source>
</evidence>
<keyword evidence="2" id="KW-1185">Reference proteome</keyword>